<accession>A0A8R1V198</accession>
<evidence type="ECO:0000313" key="1">
    <source>
        <dbReference type="EnsemblMetazoa" id="PPA43851.1"/>
    </source>
</evidence>
<proteinExistence type="predicted"/>
<gene>
    <name evidence="1" type="primary">WBGene00282220</name>
</gene>
<name>A0A2A6B5L1_PRIPA</name>
<sequence length="66" mass="7640">MVIRETHPLAKREATILSKSRLHSDEQNSIGIKISYLSNMASVWLWMPFFAMEMAHPRIVTICPVR</sequence>
<organism evidence="1 2">
    <name type="scientific">Pristionchus pacificus</name>
    <name type="common">Parasitic nematode worm</name>
    <dbReference type="NCBI Taxonomy" id="54126"/>
    <lineage>
        <taxon>Eukaryota</taxon>
        <taxon>Metazoa</taxon>
        <taxon>Ecdysozoa</taxon>
        <taxon>Nematoda</taxon>
        <taxon>Chromadorea</taxon>
        <taxon>Rhabditida</taxon>
        <taxon>Rhabditina</taxon>
        <taxon>Diplogasteromorpha</taxon>
        <taxon>Diplogasteroidea</taxon>
        <taxon>Neodiplogasteridae</taxon>
        <taxon>Pristionchus</taxon>
    </lineage>
</organism>
<protein>
    <submittedName>
        <fullName evidence="1">Uncharacterized protein</fullName>
    </submittedName>
</protein>
<accession>A0A2A6B5L1</accession>
<dbReference type="Proteomes" id="UP000005239">
    <property type="component" value="Unassembled WGS sequence"/>
</dbReference>
<reference evidence="2" key="1">
    <citation type="journal article" date="2008" name="Nat. Genet.">
        <title>The Pristionchus pacificus genome provides a unique perspective on nematode lifestyle and parasitism.</title>
        <authorList>
            <person name="Dieterich C."/>
            <person name="Clifton S.W."/>
            <person name="Schuster L.N."/>
            <person name="Chinwalla A."/>
            <person name="Delehaunty K."/>
            <person name="Dinkelacker I."/>
            <person name="Fulton L."/>
            <person name="Fulton R."/>
            <person name="Godfrey J."/>
            <person name="Minx P."/>
            <person name="Mitreva M."/>
            <person name="Roeseler W."/>
            <person name="Tian H."/>
            <person name="Witte H."/>
            <person name="Yang S.P."/>
            <person name="Wilson R.K."/>
            <person name="Sommer R.J."/>
        </authorList>
    </citation>
    <scope>NUCLEOTIDE SEQUENCE [LARGE SCALE GENOMIC DNA]</scope>
    <source>
        <strain evidence="2">PS312</strain>
    </source>
</reference>
<dbReference type="AlphaFoldDB" id="A0A2A6B5L1"/>
<keyword evidence="2" id="KW-1185">Reference proteome</keyword>
<dbReference type="EnsemblMetazoa" id="PPA43851.1">
    <property type="protein sequence ID" value="PPA43851.1"/>
    <property type="gene ID" value="WBGene00282220"/>
</dbReference>
<reference evidence="1" key="2">
    <citation type="submission" date="2022-06" db="UniProtKB">
        <authorList>
            <consortium name="EnsemblMetazoa"/>
        </authorList>
    </citation>
    <scope>IDENTIFICATION</scope>
    <source>
        <strain evidence="1">PS312</strain>
    </source>
</reference>
<evidence type="ECO:0000313" key="2">
    <source>
        <dbReference type="Proteomes" id="UP000005239"/>
    </source>
</evidence>